<evidence type="ECO:0000313" key="3">
    <source>
        <dbReference type="Proteomes" id="UP001360953"/>
    </source>
</evidence>
<dbReference type="Proteomes" id="UP001360953">
    <property type="component" value="Unassembled WGS sequence"/>
</dbReference>
<evidence type="ECO:0000313" key="2">
    <source>
        <dbReference type="EMBL" id="KAK7540555.1"/>
    </source>
</evidence>
<comment type="caution">
    <text evidence="2">The sequence shown here is derived from an EMBL/GenBank/DDBJ whole genome shotgun (WGS) entry which is preliminary data.</text>
</comment>
<organism evidence="2 3">
    <name type="scientific">Phyllosticta citribraziliensis</name>
    <dbReference type="NCBI Taxonomy" id="989973"/>
    <lineage>
        <taxon>Eukaryota</taxon>
        <taxon>Fungi</taxon>
        <taxon>Dikarya</taxon>
        <taxon>Ascomycota</taxon>
        <taxon>Pezizomycotina</taxon>
        <taxon>Dothideomycetes</taxon>
        <taxon>Dothideomycetes incertae sedis</taxon>
        <taxon>Botryosphaeriales</taxon>
        <taxon>Phyllostictaceae</taxon>
        <taxon>Phyllosticta</taxon>
    </lineage>
</organism>
<feature type="region of interest" description="Disordered" evidence="1">
    <location>
        <begin position="53"/>
        <end position="115"/>
    </location>
</feature>
<name>A0ABR1M1B1_9PEZI</name>
<keyword evidence="3" id="KW-1185">Reference proteome</keyword>
<sequence>MGSSPRVMHSRSTSEPRWREILDWGRCDARKRDCKGPCARGSRLRFAEVDVETAPVESVAAPSPPQRLRHSNRRLLPTPQHAPSPRPSLHHHSSTVSVSVSFSSPPSPPRLSLSLHKKTPRPLALPLPNRLPFVSLLSCFHPLRPRLHALFSIPKSTSPSCSSSPPPAARAARSLGYRPLFCSCRAHAHARAARCLCRASRVPARARPPSHPPIHSSPECCSAVPYALAAAALASLPVHTVPTAKAQQAGRQPRGALACLHTRAAFSSVLHPRYVCACVHIRLCIHVCIRTYTQAYMRVYGGGGGDPTRDGMHHPPTAAMLSSPLRTAQRRTLLIAARSLARWRQLCRAACPAAEKGRYGTLYLLSVSRGSICPSTASPQILRATDRGKGIEAWRRDATVQPRCFAPTTRRLESEAS</sequence>
<accession>A0ABR1M1B1</accession>
<evidence type="ECO:0000256" key="1">
    <source>
        <dbReference type="SAM" id="MobiDB-lite"/>
    </source>
</evidence>
<gene>
    <name evidence="2" type="ORF">J3D65DRAFT_615693</name>
</gene>
<proteinExistence type="predicted"/>
<feature type="compositionally biased region" description="Low complexity" evidence="1">
    <location>
        <begin position="94"/>
        <end position="114"/>
    </location>
</feature>
<protein>
    <submittedName>
        <fullName evidence="2">Uncharacterized protein</fullName>
    </submittedName>
</protein>
<reference evidence="2 3" key="1">
    <citation type="submission" date="2024-04" db="EMBL/GenBank/DDBJ databases">
        <title>Phyllosticta paracitricarpa is synonymous to the EU quarantine fungus P. citricarpa based on phylogenomic analyses.</title>
        <authorList>
            <consortium name="Lawrence Berkeley National Laboratory"/>
            <person name="Van ingen-buijs V.A."/>
            <person name="Van westerhoven A.C."/>
            <person name="Haridas S."/>
            <person name="Skiadas P."/>
            <person name="Martin F."/>
            <person name="Groenewald J.Z."/>
            <person name="Crous P.W."/>
            <person name="Seidl M.F."/>
        </authorList>
    </citation>
    <scope>NUCLEOTIDE SEQUENCE [LARGE SCALE GENOMIC DNA]</scope>
    <source>
        <strain evidence="2 3">CPC 17464</strain>
    </source>
</reference>
<dbReference type="GeneID" id="92032264"/>
<dbReference type="RefSeq" id="XP_066657486.1">
    <property type="nucleotide sequence ID" value="XM_066799358.1"/>
</dbReference>
<dbReference type="EMBL" id="JBBPEH010000003">
    <property type="protein sequence ID" value="KAK7540555.1"/>
    <property type="molecule type" value="Genomic_DNA"/>
</dbReference>